<evidence type="ECO:0000256" key="2">
    <source>
        <dbReference type="PROSITE-ProRule" id="PRU00376"/>
    </source>
</evidence>
<evidence type="ECO:0000256" key="1">
    <source>
        <dbReference type="ARBA" id="ARBA00023242"/>
    </source>
</evidence>
<sequence>MPPVSLNVRLLTEQHILNKDFGVETFSLQSWSIDFYLINNYSELVPANVFDQVTYTLHSSFSPRAVQTLKDFPFIICEEGWDEFDMQVGPSAADKKHFVTHDLNFAQARYESKHVMSFKNPKPPLQSLLYKSGPVPGDKDRVKSKRAAGGEGGSKKKKKTKKNIISSFYSVDMDKLADGLQHLDDNKTPDSYTKNDVEQVEFHVDLHILPDNLVKILEDFTQEKDAL</sequence>
<keyword evidence="6" id="KW-1185">Reference proteome</keyword>
<evidence type="ECO:0000313" key="6">
    <source>
        <dbReference type="Proteomes" id="UP000248817"/>
    </source>
</evidence>
<protein>
    <submittedName>
        <fullName evidence="5">Transcription initiation factor subunit</fullName>
    </submittedName>
</protein>
<organism evidence="5 6">
    <name type="scientific">Aspergillus indologenus CBS 114.80</name>
    <dbReference type="NCBI Taxonomy" id="1450541"/>
    <lineage>
        <taxon>Eukaryota</taxon>
        <taxon>Fungi</taxon>
        <taxon>Dikarya</taxon>
        <taxon>Ascomycota</taxon>
        <taxon>Pezizomycotina</taxon>
        <taxon>Eurotiomycetes</taxon>
        <taxon>Eurotiomycetidae</taxon>
        <taxon>Eurotiales</taxon>
        <taxon>Aspergillaceae</taxon>
        <taxon>Aspergillus</taxon>
        <taxon>Aspergillus subgen. Circumdati</taxon>
    </lineage>
</organism>
<proteinExistence type="predicted"/>
<evidence type="ECO:0000256" key="3">
    <source>
        <dbReference type="SAM" id="MobiDB-lite"/>
    </source>
</evidence>
<comment type="subcellular location">
    <subcellularLocation>
        <location evidence="2">Nucleus</location>
    </subcellularLocation>
</comment>
<dbReference type="Gene3D" id="2.60.40.1970">
    <property type="entry name" value="YEATS domain"/>
    <property type="match status" value="1"/>
</dbReference>
<dbReference type="GO" id="GO:0005634">
    <property type="term" value="C:nucleus"/>
    <property type="evidence" value="ECO:0007669"/>
    <property type="project" value="UniProtKB-SubCell"/>
</dbReference>
<evidence type="ECO:0000313" key="5">
    <source>
        <dbReference type="EMBL" id="PYI24891.1"/>
    </source>
</evidence>
<dbReference type="Pfam" id="PF03366">
    <property type="entry name" value="YEATS"/>
    <property type="match status" value="1"/>
</dbReference>
<dbReference type="InterPro" id="IPR038704">
    <property type="entry name" value="YEAST_sf"/>
</dbReference>
<keyword evidence="1 2" id="KW-0539">Nucleus</keyword>
<evidence type="ECO:0000259" key="4">
    <source>
        <dbReference type="PROSITE" id="PS51037"/>
    </source>
</evidence>
<dbReference type="PROSITE" id="PS51037">
    <property type="entry name" value="YEATS"/>
    <property type="match status" value="1"/>
</dbReference>
<dbReference type="EMBL" id="KZ825728">
    <property type="protein sequence ID" value="PYI24891.1"/>
    <property type="molecule type" value="Genomic_DNA"/>
</dbReference>
<dbReference type="InterPro" id="IPR055129">
    <property type="entry name" value="YEATS_dom"/>
</dbReference>
<name>A0A2V5HM83_9EURO</name>
<dbReference type="AlphaFoldDB" id="A0A2V5HM83"/>
<keyword evidence="5" id="KW-0396">Initiation factor</keyword>
<gene>
    <name evidence="5" type="ORF">BP00DRAFT_471586</name>
</gene>
<dbReference type="InterPro" id="IPR016665">
    <property type="entry name" value="Sas5/TAF14"/>
</dbReference>
<dbReference type="Proteomes" id="UP000248817">
    <property type="component" value="Unassembled WGS sequence"/>
</dbReference>
<feature type="domain" description="YEATS" evidence="4">
    <location>
        <begin position="1"/>
        <end position="132"/>
    </location>
</feature>
<feature type="region of interest" description="Disordered" evidence="3">
    <location>
        <begin position="131"/>
        <end position="159"/>
    </location>
</feature>
<reference evidence="5 6" key="1">
    <citation type="submission" date="2018-02" db="EMBL/GenBank/DDBJ databases">
        <title>The genomes of Aspergillus section Nigri reveals drivers in fungal speciation.</title>
        <authorList>
            <consortium name="DOE Joint Genome Institute"/>
            <person name="Vesth T.C."/>
            <person name="Nybo J."/>
            <person name="Theobald S."/>
            <person name="Brandl J."/>
            <person name="Frisvad J.C."/>
            <person name="Nielsen K.F."/>
            <person name="Lyhne E.K."/>
            <person name="Kogle M.E."/>
            <person name="Kuo A."/>
            <person name="Riley R."/>
            <person name="Clum A."/>
            <person name="Nolan M."/>
            <person name="Lipzen A."/>
            <person name="Salamov A."/>
            <person name="Henrissat B."/>
            <person name="Wiebenga A."/>
            <person name="De vries R.P."/>
            <person name="Grigoriev I.V."/>
            <person name="Mortensen U.H."/>
            <person name="Andersen M.R."/>
            <person name="Baker S.E."/>
        </authorList>
    </citation>
    <scope>NUCLEOTIDE SEQUENCE [LARGE SCALE GENOMIC DNA]</scope>
    <source>
        <strain evidence="5 6">CBS 114.80</strain>
    </source>
</reference>
<keyword evidence="5" id="KW-0648">Protein biosynthesis</keyword>
<accession>A0A2V5HM83</accession>
<dbReference type="PIRSF" id="PIRSF016551">
    <property type="entry name" value="SAS5/TFIID_14"/>
    <property type="match status" value="1"/>
</dbReference>
<dbReference type="GO" id="GO:0003743">
    <property type="term" value="F:translation initiation factor activity"/>
    <property type="evidence" value="ECO:0007669"/>
    <property type="project" value="UniProtKB-KW"/>
</dbReference>